<dbReference type="Proteomes" id="UP000184233">
    <property type="component" value="Unassembled WGS sequence"/>
</dbReference>
<organism evidence="2 3">
    <name type="scientific">Candidatus Kapaibacterium thiocyanatum</name>
    <dbReference type="NCBI Taxonomy" id="1895771"/>
    <lineage>
        <taxon>Bacteria</taxon>
        <taxon>Pseudomonadati</taxon>
        <taxon>Candidatus Kapaibacteriota</taxon>
        <taxon>Candidatus Kapaibacteriia</taxon>
        <taxon>Candidatus Kapaibacteriales</taxon>
        <taxon>Candidatus Kapaibacteriaceae</taxon>
        <taxon>Candidatus Kapaibacterium</taxon>
    </lineage>
</organism>
<dbReference type="AlphaFoldDB" id="A0A1M3KYL6"/>
<dbReference type="EMBL" id="MKVH01000021">
    <property type="protein sequence ID" value="OJX57608.1"/>
    <property type="molecule type" value="Genomic_DNA"/>
</dbReference>
<feature type="signal peptide" evidence="1">
    <location>
        <begin position="1"/>
        <end position="19"/>
    </location>
</feature>
<reference evidence="2 3" key="1">
    <citation type="submission" date="2016-09" db="EMBL/GenBank/DDBJ databases">
        <title>Genome-resolved meta-omics ties microbial dynamics to process performance in biotechnology for thiocyanate degradation.</title>
        <authorList>
            <person name="Kantor R.S."/>
            <person name="Huddy R.J."/>
            <person name="Iyer R."/>
            <person name="Thomas B.C."/>
            <person name="Brown C.T."/>
            <person name="Anantharaman K."/>
            <person name="Tringe S."/>
            <person name="Hettich R.L."/>
            <person name="Harrison S.T."/>
            <person name="Banfield J.F."/>
        </authorList>
    </citation>
    <scope>NUCLEOTIDE SEQUENCE [LARGE SCALE GENOMIC DNA]</scope>
    <source>
        <strain evidence="2">59-99</strain>
    </source>
</reference>
<accession>A0A1M3KYL6</accession>
<sequence length="208" mass="22265">MSHVPAHMRALIVLMLAIACTFTTTTRINAQQSCECSAPEQLLQVLICFENEIRLVHVTVCTEGFCPAVAYPHPCATQPINARTVIKSICPISWSTTNIQALVQATITGIGICCSSGAQLPGCTIGPDYIWLVSYGRCWSQNPVTDCWTTCAGSPCCSHLIRYQPNFPVPGQCTTTLLGSCDDGATCPPGTGCVSIDCDYRVGPDCCH</sequence>
<proteinExistence type="predicted"/>
<feature type="chain" id="PRO_5012996576" evidence="1">
    <location>
        <begin position="20"/>
        <end position="208"/>
    </location>
</feature>
<comment type="caution">
    <text evidence="2">The sequence shown here is derived from an EMBL/GenBank/DDBJ whole genome shotgun (WGS) entry which is preliminary data.</text>
</comment>
<evidence type="ECO:0000313" key="2">
    <source>
        <dbReference type="EMBL" id="OJX57608.1"/>
    </source>
</evidence>
<evidence type="ECO:0000313" key="3">
    <source>
        <dbReference type="Proteomes" id="UP000184233"/>
    </source>
</evidence>
<gene>
    <name evidence="2" type="ORF">BGO89_06435</name>
</gene>
<keyword evidence="1" id="KW-0732">Signal</keyword>
<evidence type="ECO:0000256" key="1">
    <source>
        <dbReference type="SAM" id="SignalP"/>
    </source>
</evidence>
<protein>
    <submittedName>
        <fullName evidence="2">Uncharacterized protein</fullName>
    </submittedName>
</protein>
<name>A0A1M3KYL6_9BACT</name>